<dbReference type="Proteomes" id="UP000632063">
    <property type="component" value="Unassembled WGS sequence"/>
</dbReference>
<evidence type="ECO:0000259" key="1">
    <source>
        <dbReference type="PROSITE" id="PS50995"/>
    </source>
</evidence>
<dbReference type="PANTHER" id="PTHR33164">
    <property type="entry name" value="TRANSCRIPTIONAL REGULATOR, MARR FAMILY"/>
    <property type="match status" value="1"/>
</dbReference>
<dbReference type="InterPro" id="IPR036390">
    <property type="entry name" value="WH_DNA-bd_sf"/>
</dbReference>
<sequence length="145" mass="16190">MPNVNYGQLNDLLGHLLRYAVNRGHGAFQEVFDQDEVTPLQFMIVELINENRGITHSEICKAMQTSASVVTTTLKPLLADERVRRRDVNGDARKLAYELSPAGQDWYAGIKPKIALSEARLAEALTEDERVALIGMLKRLAGIEK</sequence>
<feature type="domain" description="HTH marR-type" evidence="1">
    <location>
        <begin position="10"/>
        <end position="142"/>
    </location>
</feature>
<proteinExistence type="predicted"/>
<dbReference type="RefSeq" id="WP_192147511.1">
    <property type="nucleotide sequence ID" value="NZ_JACYXI010000003.1"/>
</dbReference>
<gene>
    <name evidence="2" type="ORF">IG616_07490</name>
</gene>
<accession>A0ABR9CKL4</accession>
<dbReference type="PROSITE" id="PS50995">
    <property type="entry name" value="HTH_MARR_2"/>
    <property type="match status" value="1"/>
</dbReference>
<dbReference type="Pfam" id="PF01047">
    <property type="entry name" value="MarR"/>
    <property type="match status" value="1"/>
</dbReference>
<dbReference type="InterPro" id="IPR000835">
    <property type="entry name" value="HTH_MarR-typ"/>
</dbReference>
<dbReference type="SMART" id="SM00347">
    <property type="entry name" value="HTH_MARR"/>
    <property type="match status" value="1"/>
</dbReference>
<dbReference type="InterPro" id="IPR039422">
    <property type="entry name" value="MarR/SlyA-like"/>
</dbReference>
<reference evidence="2 3" key="2">
    <citation type="journal article" date="2021" name="Int. J. Syst. Evol. Microbiol.">
        <title>Roseibium litorale sp. nov., isolated from a tidal flat sediment and proposal for the reclassification of Labrenzia polysiphoniae as Roseibium polysiphoniae comb. nov.</title>
        <authorList>
            <person name="Liu Y."/>
            <person name="Pei T."/>
            <person name="Du J."/>
            <person name="Chao M."/>
            <person name="Deng M.R."/>
            <person name="Zhu H."/>
        </authorList>
    </citation>
    <scope>NUCLEOTIDE SEQUENCE [LARGE SCALE GENOMIC DNA]</scope>
    <source>
        <strain evidence="2 3">4C16A</strain>
    </source>
</reference>
<comment type="caution">
    <text evidence="2">The sequence shown here is derived from an EMBL/GenBank/DDBJ whole genome shotgun (WGS) entry which is preliminary data.</text>
</comment>
<protein>
    <submittedName>
        <fullName evidence="2">MarR family transcriptional regulator</fullName>
    </submittedName>
</protein>
<dbReference type="PANTHER" id="PTHR33164:SF43">
    <property type="entry name" value="HTH-TYPE TRANSCRIPTIONAL REPRESSOR YETL"/>
    <property type="match status" value="1"/>
</dbReference>
<name>A0ABR9CKL4_9HYPH</name>
<keyword evidence="3" id="KW-1185">Reference proteome</keyword>
<evidence type="ECO:0000313" key="2">
    <source>
        <dbReference type="EMBL" id="MBD8891383.1"/>
    </source>
</evidence>
<dbReference type="Gene3D" id="1.10.10.10">
    <property type="entry name" value="Winged helix-like DNA-binding domain superfamily/Winged helix DNA-binding domain"/>
    <property type="match status" value="1"/>
</dbReference>
<reference evidence="3" key="1">
    <citation type="submission" date="2020-09" db="EMBL/GenBank/DDBJ databases">
        <title>The genome sequence of strain Labrenzia suaedae 4C16A.</title>
        <authorList>
            <person name="Liu Y."/>
        </authorList>
    </citation>
    <scope>NUCLEOTIDE SEQUENCE [LARGE SCALE GENOMIC DNA]</scope>
    <source>
        <strain evidence="3">4C16A</strain>
    </source>
</reference>
<evidence type="ECO:0000313" key="3">
    <source>
        <dbReference type="Proteomes" id="UP000632063"/>
    </source>
</evidence>
<dbReference type="InterPro" id="IPR036388">
    <property type="entry name" value="WH-like_DNA-bd_sf"/>
</dbReference>
<dbReference type="EMBL" id="JACYXI010000003">
    <property type="protein sequence ID" value="MBD8891383.1"/>
    <property type="molecule type" value="Genomic_DNA"/>
</dbReference>
<organism evidence="2 3">
    <name type="scientific">Roseibium litorale</name>
    <dbReference type="NCBI Taxonomy" id="2803841"/>
    <lineage>
        <taxon>Bacteria</taxon>
        <taxon>Pseudomonadati</taxon>
        <taxon>Pseudomonadota</taxon>
        <taxon>Alphaproteobacteria</taxon>
        <taxon>Hyphomicrobiales</taxon>
        <taxon>Stappiaceae</taxon>
        <taxon>Roseibium</taxon>
    </lineage>
</organism>
<dbReference type="SUPFAM" id="SSF46785">
    <property type="entry name" value="Winged helix' DNA-binding domain"/>
    <property type="match status" value="1"/>
</dbReference>